<dbReference type="InterPro" id="IPR010998">
    <property type="entry name" value="Integrase_recombinase_N"/>
</dbReference>
<keyword evidence="6" id="KW-1185">Reference proteome</keyword>
<protein>
    <submittedName>
        <fullName evidence="5">Site-specific recombinase XerD</fullName>
    </submittedName>
</protein>
<keyword evidence="1" id="KW-0159">Chromosome partition</keyword>
<comment type="caution">
    <text evidence="5">The sequence shown here is derived from an EMBL/GenBank/DDBJ whole genome shotgun (WGS) entry which is preliminary data.</text>
</comment>
<dbReference type="Proteomes" id="UP000539265">
    <property type="component" value="Unassembled WGS sequence"/>
</dbReference>
<dbReference type="Pfam" id="PF00589">
    <property type="entry name" value="Phage_integrase"/>
    <property type="match status" value="1"/>
</dbReference>
<dbReference type="GO" id="GO:0007059">
    <property type="term" value="P:chromosome segregation"/>
    <property type="evidence" value="ECO:0007669"/>
    <property type="project" value="UniProtKB-KW"/>
</dbReference>
<evidence type="ECO:0000313" key="5">
    <source>
        <dbReference type="EMBL" id="MBB3056759.1"/>
    </source>
</evidence>
<keyword evidence="2" id="KW-0238">DNA-binding</keyword>
<sequence length="308" mass="34860">MKNISHPENTESESPALKNATYIRLQAGFGEWMRILNFEQGSQRSMPKLLTGFLCFLERQDCNQVSRVQETQLSAYLEELQDKTGRNGQGLSLNYVRKHLQVIRKFSRYLAETGQESFTASLKIKGKSTNIKSILTLQEIGGLYSAVQDNTLGLRDKAMLALYYGCGLRKQEGISLNTVDVLLDKDLIHVRKGKGYKARYVPISGQQKTDLENYLNYGRPYLQNLHRKEEALLLSLRGQRMSGATMFGRLQKLKTEAGIPKPIGLHTLRHSIATHLLNSGMKLEQIQRLFVFAGSLEKDPALDAQLRK</sequence>
<name>A0A839SJN6_9SPHI</name>
<accession>A0A839SJN6</accession>
<evidence type="ECO:0000313" key="6">
    <source>
        <dbReference type="Proteomes" id="UP000539265"/>
    </source>
</evidence>
<evidence type="ECO:0000256" key="1">
    <source>
        <dbReference type="ARBA" id="ARBA00022829"/>
    </source>
</evidence>
<dbReference type="PROSITE" id="PS51898">
    <property type="entry name" value="TYR_RECOMBINASE"/>
    <property type="match status" value="1"/>
</dbReference>
<gene>
    <name evidence="5" type="ORF">FHS11_003185</name>
</gene>
<dbReference type="InterPro" id="IPR002104">
    <property type="entry name" value="Integrase_catalytic"/>
</dbReference>
<dbReference type="GO" id="GO:0015074">
    <property type="term" value="P:DNA integration"/>
    <property type="evidence" value="ECO:0007669"/>
    <property type="project" value="InterPro"/>
</dbReference>
<reference evidence="5" key="1">
    <citation type="submission" date="2020-08" db="EMBL/GenBank/DDBJ databases">
        <title>Genomic Encyclopedia of Type Strains, Phase III (KMG-III): the genomes of soil and plant-associated and newly described type strains.</title>
        <authorList>
            <person name="Whitman W."/>
        </authorList>
    </citation>
    <scope>NUCLEOTIDE SEQUENCE [LARGE SCALE GENOMIC DNA]</scope>
    <source>
        <strain evidence="5">CECT 8628</strain>
    </source>
</reference>
<evidence type="ECO:0000259" key="4">
    <source>
        <dbReference type="PROSITE" id="PS51898"/>
    </source>
</evidence>
<dbReference type="AlphaFoldDB" id="A0A839SJN6"/>
<proteinExistence type="predicted"/>
<organism evidence="5 6">
    <name type="scientific">Mucilaginibacter gotjawali</name>
    <dbReference type="NCBI Taxonomy" id="1550579"/>
    <lineage>
        <taxon>Bacteria</taxon>
        <taxon>Pseudomonadati</taxon>
        <taxon>Bacteroidota</taxon>
        <taxon>Sphingobacteriia</taxon>
        <taxon>Sphingobacteriales</taxon>
        <taxon>Sphingobacteriaceae</taxon>
        <taxon>Mucilaginibacter</taxon>
    </lineage>
</organism>
<dbReference type="PANTHER" id="PTHR30349:SF81">
    <property type="entry name" value="TYROSINE RECOMBINASE XERC"/>
    <property type="match status" value="1"/>
</dbReference>
<dbReference type="RefSeq" id="WP_096356052.1">
    <property type="nucleotide sequence ID" value="NZ_AP017313.1"/>
</dbReference>
<dbReference type="PANTHER" id="PTHR30349">
    <property type="entry name" value="PHAGE INTEGRASE-RELATED"/>
    <property type="match status" value="1"/>
</dbReference>
<dbReference type="GO" id="GO:0003677">
    <property type="term" value="F:DNA binding"/>
    <property type="evidence" value="ECO:0007669"/>
    <property type="project" value="UniProtKB-KW"/>
</dbReference>
<dbReference type="InterPro" id="IPR011010">
    <property type="entry name" value="DNA_brk_join_enz"/>
</dbReference>
<dbReference type="Gene3D" id="1.10.443.10">
    <property type="entry name" value="Intergrase catalytic core"/>
    <property type="match status" value="1"/>
</dbReference>
<dbReference type="InterPro" id="IPR013762">
    <property type="entry name" value="Integrase-like_cat_sf"/>
</dbReference>
<dbReference type="OrthoDB" id="9801717at2"/>
<feature type="domain" description="Tyr recombinase" evidence="4">
    <location>
        <begin position="130"/>
        <end position="308"/>
    </location>
</feature>
<keyword evidence="3" id="KW-0233">DNA recombination</keyword>
<dbReference type="InterPro" id="IPR050090">
    <property type="entry name" value="Tyrosine_recombinase_XerCD"/>
</dbReference>
<dbReference type="SUPFAM" id="SSF56349">
    <property type="entry name" value="DNA breaking-rejoining enzymes"/>
    <property type="match status" value="1"/>
</dbReference>
<dbReference type="EMBL" id="JACHWX010000009">
    <property type="protein sequence ID" value="MBB3056759.1"/>
    <property type="molecule type" value="Genomic_DNA"/>
</dbReference>
<evidence type="ECO:0000256" key="3">
    <source>
        <dbReference type="ARBA" id="ARBA00023172"/>
    </source>
</evidence>
<dbReference type="GO" id="GO:0006310">
    <property type="term" value="P:DNA recombination"/>
    <property type="evidence" value="ECO:0007669"/>
    <property type="project" value="UniProtKB-KW"/>
</dbReference>
<evidence type="ECO:0000256" key="2">
    <source>
        <dbReference type="ARBA" id="ARBA00023125"/>
    </source>
</evidence>
<dbReference type="Gene3D" id="1.10.150.130">
    <property type="match status" value="1"/>
</dbReference>